<dbReference type="EMBL" id="SPHZ02000002">
    <property type="protein sequence ID" value="KAF0929701.1"/>
    <property type="molecule type" value="Genomic_DNA"/>
</dbReference>
<dbReference type="Proteomes" id="UP000479710">
    <property type="component" value="Unassembled WGS sequence"/>
</dbReference>
<feature type="non-terminal residue" evidence="1">
    <location>
        <position position="62"/>
    </location>
</feature>
<evidence type="ECO:0000313" key="2">
    <source>
        <dbReference type="Proteomes" id="UP000479710"/>
    </source>
</evidence>
<evidence type="ECO:0000313" key="1">
    <source>
        <dbReference type="EMBL" id="KAF0929701.1"/>
    </source>
</evidence>
<gene>
    <name evidence="1" type="ORF">E2562_023049</name>
</gene>
<accession>A0A6G1EYL3</accession>
<sequence length="62" mass="6567">MTQPSRLYLLSSSEKASAAAHCASARQPRLDLRKSRVMNLGTLHPCAVSCTRPIASVTAAPS</sequence>
<proteinExistence type="predicted"/>
<protein>
    <submittedName>
        <fullName evidence="1">Uncharacterized protein</fullName>
    </submittedName>
</protein>
<dbReference type="AlphaFoldDB" id="A0A6G1EYL3"/>
<comment type="caution">
    <text evidence="1">The sequence shown here is derived from an EMBL/GenBank/DDBJ whole genome shotgun (WGS) entry which is preliminary data.</text>
</comment>
<keyword evidence="2" id="KW-1185">Reference proteome</keyword>
<organism evidence="1 2">
    <name type="scientific">Oryza meyeriana var. granulata</name>
    <dbReference type="NCBI Taxonomy" id="110450"/>
    <lineage>
        <taxon>Eukaryota</taxon>
        <taxon>Viridiplantae</taxon>
        <taxon>Streptophyta</taxon>
        <taxon>Embryophyta</taxon>
        <taxon>Tracheophyta</taxon>
        <taxon>Spermatophyta</taxon>
        <taxon>Magnoliopsida</taxon>
        <taxon>Liliopsida</taxon>
        <taxon>Poales</taxon>
        <taxon>Poaceae</taxon>
        <taxon>BOP clade</taxon>
        <taxon>Oryzoideae</taxon>
        <taxon>Oryzeae</taxon>
        <taxon>Oryzinae</taxon>
        <taxon>Oryza</taxon>
        <taxon>Oryza meyeriana</taxon>
    </lineage>
</organism>
<name>A0A6G1EYL3_9ORYZ</name>
<reference evidence="1 2" key="1">
    <citation type="submission" date="2019-11" db="EMBL/GenBank/DDBJ databases">
        <title>Whole genome sequence of Oryza granulata.</title>
        <authorList>
            <person name="Li W."/>
        </authorList>
    </citation>
    <scope>NUCLEOTIDE SEQUENCE [LARGE SCALE GENOMIC DNA]</scope>
    <source>
        <strain evidence="2">cv. Menghai</strain>
        <tissue evidence="1">Leaf</tissue>
    </source>
</reference>